<accession>A0A4V5NYU5</accession>
<evidence type="ECO:0000313" key="9">
    <source>
        <dbReference type="Proteomes" id="UP000309488"/>
    </source>
</evidence>
<dbReference type="AlphaFoldDB" id="A0A4V5NYU5"/>
<dbReference type="OrthoDB" id="993981at2"/>
<comment type="subcellular location">
    <subcellularLocation>
        <location evidence="1">Cell outer membrane</location>
    </subcellularLocation>
</comment>
<evidence type="ECO:0000256" key="4">
    <source>
        <dbReference type="ARBA" id="ARBA00023136"/>
    </source>
</evidence>
<keyword evidence="9" id="KW-1185">Reference proteome</keyword>
<feature type="domain" description="SusD-like N-terminal" evidence="7">
    <location>
        <begin position="25"/>
        <end position="223"/>
    </location>
</feature>
<gene>
    <name evidence="8" type="ORF">FA048_17530</name>
</gene>
<comment type="caution">
    <text evidence="8">The sequence shown here is derived from an EMBL/GenBank/DDBJ whole genome shotgun (WGS) entry which is preliminary data.</text>
</comment>
<comment type="similarity">
    <text evidence="2">Belongs to the SusD family.</text>
</comment>
<keyword evidence="3" id="KW-0732">Signal</keyword>
<evidence type="ECO:0000259" key="7">
    <source>
        <dbReference type="Pfam" id="PF14322"/>
    </source>
</evidence>
<evidence type="ECO:0000256" key="3">
    <source>
        <dbReference type="ARBA" id="ARBA00022729"/>
    </source>
</evidence>
<evidence type="ECO:0000313" key="8">
    <source>
        <dbReference type="EMBL" id="TKC05527.1"/>
    </source>
</evidence>
<dbReference type="InterPro" id="IPR011990">
    <property type="entry name" value="TPR-like_helical_dom_sf"/>
</dbReference>
<name>A0A4V5NYU5_9SPHI</name>
<dbReference type="SUPFAM" id="SSF48452">
    <property type="entry name" value="TPR-like"/>
    <property type="match status" value="1"/>
</dbReference>
<dbReference type="Pfam" id="PF14322">
    <property type="entry name" value="SusD-like_3"/>
    <property type="match status" value="1"/>
</dbReference>
<keyword evidence="5" id="KW-0998">Cell outer membrane</keyword>
<feature type="domain" description="RagB/SusD" evidence="6">
    <location>
        <begin position="343"/>
        <end position="470"/>
    </location>
</feature>
<dbReference type="EMBL" id="SWBR01000005">
    <property type="protein sequence ID" value="TKC05527.1"/>
    <property type="molecule type" value="Genomic_DNA"/>
</dbReference>
<protein>
    <submittedName>
        <fullName evidence="8">RagB/SusD family nutrient uptake outer membrane protein</fullName>
    </submittedName>
</protein>
<dbReference type="InterPro" id="IPR033985">
    <property type="entry name" value="SusD-like_N"/>
</dbReference>
<dbReference type="InterPro" id="IPR012944">
    <property type="entry name" value="SusD_RagB_dom"/>
</dbReference>
<sequence>MKTKIYSLLAFGALALTVQSGCKKDFLEKDPINQVTGDVAFVNKEAAEKLLQGAYDGMYNDYHIWDYMINGDVTADNAYAGGDNQANIDIDLFKANSTNGNVGRDWGSLYSDIKNANEVLENVPNIQDPALDAGNRRNEILAEASGLRAYMYFNLVRLFGAVPLVLKTPANLSEMQPAKASIDAVYTQIIKDLEFAATNAKTTSANKGIITKGVANALLAKVYASKPTPDWAKVLQYCDLTIANGYSLFGSYNGLFDAANKNNSEAIWEMQYDGWGGQHGNWMPSVIVGTGWKRFCTPSNDLVKAFNDEGDLIRRNASIYFMNATTEGWSDSYWAKANYPYINKYRADDKSDSYIIRLADILLLKAEALNEASAGGWATAKPIVNQIRGRVSLGSTPAIDQASMRLAIEKERRLELAFEGHRWFDLLRTNRAVAVMNSSKDGAGNNLYNISTANLYFPIPQAEIDRNPNVK</sequence>
<reference evidence="8 9" key="1">
    <citation type="submission" date="2019-04" db="EMBL/GenBank/DDBJ databases">
        <title>Pedobacter sp. RP-3-22 sp. nov., isolated from Arctic soil.</title>
        <authorList>
            <person name="Dahal R.H."/>
            <person name="Kim D.-U."/>
        </authorList>
    </citation>
    <scope>NUCLEOTIDE SEQUENCE [LARGE SCALE GENOMIC DNA]</scope>
    <source>
        <strain evidence="8 9">RP-3-22</strain>
    </source>
</reference>
<evidence type="ECO:0000256" key="1">
    <source>
        <dbReference type="ARBA" id="ARBA00004442"/>
    </source>
</evidence>
<keyword evidence="4" id="KW-0472">Membrane</keyword>
<proteinExistence type="inferred from homology"/>
<evidence type="ECO:0000256" key="2">
    <source>
        <dbReference type="ARBA" id="ARBA00006275"/>
    </source>
</evidence>
<dbReference type="RefSeq" id="WP_136843550.1">
    <property type="nucleotide sequence ID" value="NZ_SWBR01000005.1"/>
</dbReference>
<evidence type="ECO:0000259" key="6">
    <source>
        <dbReference type="Pfam" id="PF07980"/>
    </source>
</evidence>
<dbReference type="Pfam" id="PF07980">
    <property type="entry name" value="SusD_RagB"/>
    <property type="match status" value="1"/>
</dbReference>
<dbReference type="CDD" id="cd08977">
    <property type="entry name" value="SusD"/>
    <property type="match status" value="1"/>
</dbReference>
<organism evidence="8 9">
    <name type="scientific">Pedobacter polaris</name>
    <dbReference type="NCBI Taxonomy" id="2571273"/>
    <lineage>
        <taxon>Bacteria</taxon>
        <taxon>Pseudomonadati</taxon>
        <taxon>Bacteroidota</taxon>
        <taxon>Sphingobacteriia</taxon>
        <taxon>Sphingobacteriales</taxon>
        <taxon>Sphingobacteriaceae</taxon>
        <taxon>Pedobacter</taxon>
    </lineage>
</organism>
<dbReference type="Proteomes" id="UP000309488">
    <property type="component" value="Unassembled WGS sequence"/>
</dbReference>
<evidence type="ECO:0000256" key="5">
    <source>
        <dbReference type="ARBA" id="ARBA00023237"/>
    </source>
</evidence>
<dbReference type="GO" id="GO:0009279">
    <property type="term" value="C:cell outer membrane"/>
    <property type="evidence" value="ECO:0007669"/>
    <property type="project" value="UniProtKB-SubCell"/>
</dbReference>
<dbReference type="Gene3D" id="1.25.40.390">
    <property type="match status" value="1"/>
</dbReference>